<dbReference type="PROSITE" id="PS50937">
    <property type="entry name" value="HTH_MERR_2"/>
    <property type="match status" value="1"/>
</dbReference>
<dbReference type="STRING" id="490629.SAMN05216266_12070"/>
<organism evidence="6 7">
    <name type="scientific">Amycolatopsis marina</name>
    <dbReference type="NCBI Taxonomy" id="490629"/>
    <lineage>
        <taxon>Bacteria</taxon>
        <taxon>Bacillati</taxon>
        <taxon>Actinomycetota</taxon>
        <taxon>Actinomycetes</taxon>
        <taxon>Pseudonocardiales</taxon>
        <taxon>Pseudonocardiaceae</taxon>
        <taxon>Amycolatopsis</taxon>
    </lineage>
</organism>
<dbReference type="Pfam" id="PF13411">
    <property type="entry name" value="MerR_1"/>
    <property type="match status" value="1"/>
</dbReference>
<dbReference type="InterPro" id="IPR047057">
    <property type="entry name" value="MerR_fam"/>
</dbReference>
<keyword evidence="1" id="KW-0678">Repressor</keyword>
<dbReference type="AlphaFoldDB" id="A0A1I1C2U1"/>
<dbReference type="OrthoDB" id="9802039at2"/>
<dbReference type="PANTHER" id="PTHR30204">
    <property type="entry name" value="REDOX-CYCLING DRUG-SENSING TRANSCRIPTIONAL ACTIVATOR SOXR"/>
    <property type="match status" value="1"/>
</dbReference>
<dbReference type="PANTHER" id="PTHR30204:SF69">
    <property type="entry name" value="MERR-FAMILY TRANSCRIPTIONAL REGULATOR"/>
    <property type="match status" value="1"/>
</dbReference>
<dbReference type="GO" id="GO:0003677">
    <property type="term" value="F:DNA binding"/>
    <property type="evidence" value="ECO:0007669"/>
    <property type="project" value="UniProtKB-KW"/>
</dbReference>
<keyword evidence="4" id="KW-0804">Transcription</keyword>
<dbReference type="InterPro" id="IPR000551">
    <property type="entry name" value="MerR-type_HTH_dom"/>
</dbReference>
<dbReference type="GO" id="GO:0003700">
    <property type="term" value="F:DNA-binding transcription factor activity"/>
    <property type="evidence" value="ECO:0007669"/>
    <property type="project" value="InterPro"/>
</dbReference>
<dbReference type="PRINTS" id="PR00040">
    <property type="entry name" value="HTHMERR"/>
</dbReference>
<dbReference type="Gene3D" id="1.10.1660.10">
    <property type="match status" value="1"/>
</dbReference>
<dbReference type="SMART" id="SM00422">
    <property type="entry name" value="HTH_MERR"/>
    <property type="match status" value="1"/>
</dbReference>
<gene>
    <name evidence="6" type="ORF">SAMN05216266_12070</name>
</gene>
<feature type="domain" description="HTH merR-type" evidence="5">
    <location>
        <begin position="3"/>
        <end position="71"/>
    </location>
</feature>
<dbReference type="PROSITE" id="PS00552">
    <property type="entry name" value="HTH_MERR_1"/>
    <property type="match status" value="1"/>
</dbReference>
<protein>
    <submittedName>
        <fullName evidence="6">DNA-binding transcriptional regulator, MerR family</fullName>
    </submittedName>
</protein>
<evidence type="ECO:0000313" key="6">
    <source>
        <dbReference type="EMBL" id="SFB56871.1"/>
    </source>
</evidence>
<dbReference type="EMBL" id="FOKG01000020">
    <property type="protein sequence ID" value="SFB56871.1"/>
    <property type="molecule type" value="Genomic_DNA"/>
</dbReference>
<name>A0A1I1C2U1_9PSEU</name>
<reference evidence="7" key="1">
    <citation type="submission" date="2016-10" db="EMBL/GenBank/DDBJ databases">
        <authorList>
            <person name="Varghese N."/>
            <person name="Submissions S."/>
        </authorList>
    </citation>
    <scope>NUCLEOTIDE SEQUENCE [LARGE SCALE GENOMIC DNA]</scope>
    <source>
        <strain evidence="7">CGMCC 4.3568</strain>
    </source>
</reference>
<dbReference type="SUPFAM" id="SSF46955">
    <property type="entry name" value="Putative DNA-binding domain"/>
    <property type="match status" value="1"/>
</dbReference>
<keyword evidence="3 6" id="KW-0238">DNA-binding</keyword>
<evidence type="ECO:0000313" key="7">
    <source>
        <dbReference type="Proteomes" id="UP000243799"/>
    </source>
</evidence>
<keyword evidence="2" id="KW-0805">Transcription regulation</keyword>
<dbReference type="RefSeq" id="WP_091676991.1">
    <property type="nucleotide sequence ID" value="NZ_FOKG01000020.1"/>
</dbReference>
<accession>A0A1I1C2U1</accession>
<dbReference type="Proteomes" id="UP000243799">
    <property type="component" value="Unassembled WGS sequence"/>
</dbReference>
<evidence type="ECO:0000256" key="2">
    <source>
        <dbReference type="ARBA" id="ARBA00023015"/>
    </source>
</evidence>
<proteinExistence type="predicted"/>
<keyword evidence="7" id="KW-1185">Reference proteome</keyword>
<sequence>MTTFHISQLAERAGVKPTTLRFYEQAGLLPARRSESGYRLYDDEAVERLEFIASGKHLGLPLDEIRDLLTVWEDGLCTDVRSRLRPMLLARIADAQQRAAELEAFTDRLRDALAEVDGPPRPGRCDPSCGFLHQHQHSPAPAPVEFSLRRPPVMSEPAPIACTLTGGEQAERIAQWQQLLDGAERESIDGGLLLRLPAELAGPVADLAAAEQHCCAFFEFTLRLLSGGMELEVRAPAEAAPLLADVFGTAD</sequence>
<dbReference type="InterPro" id="IPR009061">
    <property type="entry name" value="DNA-bd_dom_put_sf"/>
</dbReference>
<evidence type="ECO:0000256" key="4">
    <source>
        <dbReference type="ARBA" id="ARBA00023163"/>
    </source>
</evidence>
<evidence type="ECO:0000256" key="1">
    <source>
        <dbReference type="ARBA" id="ARBA00022491"/>
    </source>
</evidence>
<evidence type="ECO:0000256" key="3">
    <source>
        <dbReference type="ARBA" id="ARBA00023125"/>
    </source>
</evidence>
<evidence type="ECO:0000259" key="5">
    <source>
        <dbReference type="PROSITE" id="PS50937"/>
    </source>
</evidence>